<evidence type="ECO:0000256" key="1">
    <source>
        <dbReference type="SAM" id="Phobius"/>
    </source>
</evidence>
<dbReference type="GO" id="GO:0016301">
    <property type="term" value="F:kinase activity"/>
    <property type="evidence" value="ECO:0007669"/>
    <property type="project" value="UniProtKB-KW"/>
</dbReference>
<dbReference type="InterPro" id="IPR019825">
    <property type="entry name" value="Lectin_legB_Mn/Ca_BS"/>
</dbReference>
<dbReference type="InterPro" id="IPR031621">
    <property type="entry name" value="HisKA_7TM"/>
</dbReference>
<evidence type="ECO:0000313" key="3">
    <source>
        <dbReference type="EMBL" id="MEZ3164063.1"/>
    </source>
</evidence>
<accession>A0ABD5M4T8</accession>
<keyword evidence="4" id="KW-1185">Reference proteome</keyword>
<keyword evidence="3" id="KW-0418">Kinase</keyword>
<keyword evidence="1" id="KW-1133">Transmembrane helix</keyword>
<protein>
    <submittedName>
        <fullName evidence="3">Histidine kinase N-terminal 7TM domain-containing protein</fullName>
    </submittedName>
</protein>
<evidence type="ECO:0000313" key="4">
    <source>
        <dbReference type="Proteomes" id="UP001567572"/>
    </source>
</evidence>
<evidence type="ECO:0000259" key="2">
    <source>
        <dbReference type="Pfam" id="PF16927"/>
    </source>
</evidence>
<sequence length="570" mass="60930">MIGAWESVIGDVVLVGTLVAAVGLATFGGVVWRRHDVPGAKWLTASIAGQAVFCGAIGVGFLFGDLGTRLALDITAWVGLSWVPVPYLGFTVAYSGRRDLSSHTAGRLLLAYPIASTAIMVTAPFHELLWADVAVVRQFGLFTVRHQLTGVGIALIGTGLLIVLIGVVVLAETAIQYERYRTEAATLVASSLPATVATGSLFAPGATGLPNLVPLSYLPQLFAFWYAVVRTDAFEYAPAARRAAADGSLDRLSFPVVLVALDRTVIDFNEAAAEAFGADADSIRSPLTELVGRAVPLDEETTIRVRAADRRRRFAVRPAPVTNRSGTTVAHSVAFQDVTLQRRREQRLDVLNRVLRHNIRNDLNVVVGNVRLARESPSGDSAASLEAAERRGQALIELAEEARRVEGMLDVLGDRHERIELRSFLAEAVETAQPSAASSVESESVAVWGDEVVLRTAVGSLEKTVRRETDNELSVRVTARPAEAIGDGGTRGARRGTVAVEFDTGESLPEHEVEALRAGTETALNHATGLAPWTARWGVEAVGGELRFDREATATLLLPRAGCPKSDAAE</sequence>
<feature type="transmembrane region" description="Helical" evidence="1">
    <location>
        <begin position="76"/>
        <end position="96"/>
    </location>
</feature>
<reference evidence="3 4" key="1">
    <citation type="submission" date="2024-06" db="EMBL/GenBank/DDBJ databases">
        <title>Halorubrum miltondacostae sp. nov., a potential PHA producer isolated from an inland solar saltern in Rio Maior, Portugal.</title>
        <authorList>
            <person name="Albuquerque L."/>
            <person name="Viver T."/>
            <person name="Barroso C."/>
            <person name="Claudino R."/>
            <person name="Galvan M."/>
            <person name="Simoes G."/>
            <person name="Lobo Da Cunha A."/>
            <person name="Egas C."/>
        </authorList>
    </citation>
    <scope>NUCLEOTIDE SEQUENCE [LARGE SCALE GENOMIC DNA]</scope>
    <source>
        <strain evidence="3 4">RMP-11</strain>
    </source>
</reference>
<name>A0ABD5M4T8_9EURY</name>
<dbReference type="RefSeq" id="WP_371162067.1">
    <property type="nucleotide sequence ID" value="NZ_JBEDNX010000005.1"/>
</dbReference>
<gene>
    <name evidence="3" type="ORF">ABNG04_09315</name>
</gene>
<feature type="transmembrane region" description="Helical" evidence="1">
    <location>
        <begin position="151"/>
        <end position="171"/>
    </location>
</feature>
<feature type="domain" description="Histidine kinase N-terminal 7TM region" evidence="2">
    <location>
        <begin position="18"/>
        <end position="238"/>
    </location>
</feature>
<proteinExistence type="predicted"/>
<dbReference type="PROSITE" id="PS00307">
    <property type="entry name" value="LECTIN_LEGUME_BETA"/>
    <property type="match status" value="1"/>
</dbReference>
<organism evidence="3 4">
    <name type="scientific">Halorubrum miltondacostae</name>
    <dbReference type="NCBI Taxonomy" id="3076378"/>
    <lineage>
        <taxon>Archaea</taxon>
        <taxon>Methanobacteriati</taxon>
        <taxon>Methanobacteriota</taxon>
        <taxon>Stenosarchaea group</taxon>
        <taxon>Halobacteria</taxon>
        <taxon>Halobacteriales</taxon>
        <taxon>Haloferacaceae</taxon>
        <taxon>Halorubrum</taxon>
    </lineage>
</organism>
<dbReference type="EMBL" id="JBEDNY010000003">
    <property type="protein sequence ID" value="MEZ3164063.1"/>
    <property type="molecule type" value="Genomic_DNA"/>
</dbReference>
<dbReference type="SUPFAM" id="SSF55785">
    <property type="entry name" value="PYP-like sensor domain (PAS domain)"/>
    <property type="match status" value="1"/>
</dbReference>
<keyword evidence="1" id="KW-0472">Membrane</keyword>
<feature type="transmembrane region" description="Helical" evidence="1">
    <location>
        <begin position="43"/>
        <end position="64"/>
    </location>
</feature>
<feature type="transmembrane region" description="Helical" evidence="1">
    <location>
        <begin position="12"/>
        <end position="31"/>
    </location>
</feature>
<comment type="caution">
    <text evidence="3">The sequence shown here is derived from an EMBL/GenBank/DDBJ whole genome shotgun (WGS) entry which is preliminary data.</text>
</comment>
<dbReference type="AlphaFoldDB" id="A0ABD5M4T8"/>
<dbReference type="Pfam" id="PF16927">
    <property type="entry name" value="HisKA_7TM"/>
    <property type="match status" value="1"/>
</dbReference>
<keyword evidence="3" id="KW-0808">Transferase</keyword>
<dbReference type="Proteomes" id="UP001567572">
    <property type="component" value="Unassembled WGS sequence"/>
</dbReference>
<feature type="transmembrane region" description="Helical" evidence="1">
    <location>
        <begin position="108"/>
        <end position="131"/>
    </location>
</feature>
<dbReference type="InterPro" id="IPR035965">
    <property type="entry name" value="PAS-like_dom_sf"/>
</dbReference>
<keyword evidence="1" id="KW-0812">Transmembrane</keyword>